<reference evidence="18" key="2">
    <citation type="submission" date="2020-06" db="EMBL/GenBank/DDBJ databases">
        <authorList>
            <person name="Sheffer M."/>
        </authorList>
    </citation>
    <scope>NUCLEOTIDE SEQUENCE</scope>
</reference>
<dbReference type="GO" id="GO:0045505">
    <property type="term" value="F:dynein intermediate chain binding"/>
    <property type="evidence" value="ECO:0007669"/>
    <property type="project" value="InterPro"/>
</dbReference>
<dbReference type="GO" id="GO:0005524">
    <property type="term" value="F:ATP binding"/>
    <property type="evidence" value="ECO:0007669"/>
    <property type="project" value="UniProtKB-UniRule"/>
</dbReference>
<dbReference type="FunFam" id="3.40.50.300:FF:000049">
    <property type="entry name" value="Dynein, axonemal, heavy chain 5"/>
    <property type="match status" value="1"/>
</dbReference>
<dbReference type="Gene3D" id="1.20.920.20">
    <property type="match status" value="1"/>
</dbReference>
<feature type="transmembrane region" description="Helical" evidence="16">
    <location>
        <begin position="498"/>
        <end position="518"/>
    </location>
</feature>
<dbReference type="PROSITE" id="PS00108">
    <property type="entry name" value="PROTEIN_KINASE_ST"/>
    <property type="match status" value="1"/>
</dbReference>
<keyword evidence="16" id="KW-1133">Transmembrane helix</keyword>
<gene>
    <name evidence="18" type="ORF">HNY73_019716</name>
</gene>
<dbReference type="Pfam" id="PF00069">
    <property type="entry name" value="Pkinase"/>
    <property type="match status" value="1"/>
</dbReference>
<keyword evidence="16" id="KW-0812">Transmembrane</keyword>
<dbReference type="GO" id="GO:0005874">
    <property type="term" value="C:microtubule"/>
    <property type="evidence" value="ECO:0007669"/>
    <property type="project" value="UniProtKB-KW"/>
</dbReference>
<dbReference type="Gene3D" id="1.10.8.1220">
    <property type="match status" value="1"/>
</dbReference>
<dbReference type="InterPro" id="IPR041466">
    <property type="entry name" value="Dynein_AAA5_ext"/>
</dbReference>
<evidence type="ECO:0000256" key="13">
    <source>
        <dbReference type="ARBA" id="ARBA00023273"/>
    </source>
</evidence>
<dbReference type="Gene3D" id="1.10.472.130">
    <property type="match status" value="1"/>
</dbReference>
<dbReference type="Gene3D" id="1.10.8.720">
    <property type="entry name" value="Region D6 of dynein motor"/>
    <property type="match status" value="1"/>
</dbReference>
<keyword evidence="9 15" id="KW-0175">Coiled coil</keyword>
<dbReference type="InterPro" id="IPR011009">
    <property type="entry name" value="Kinase-like_dom_sf"/>
</dbReference>
<evidence type="ECO:0000256" key="4">
    <source>
        <dbReference type="ARBA" id="ARBA00022701"/>
    </source>
</evidence>
<keyword evidence="10" id="KW-0969">Cilium</keyword>
<comment type="caution">
    <text evidence="18">The sequence shown here is derived from an EMBL/GenBank/DDBJ whole genome shotgun (WGS) entry which is preliminary data.</text>
</comment>
<protein>
    <submittedName>
        <fullName evidence="18">Dynein heavy chain 5 like protein</fullName>
    </submittedName>
</protein>
<evidence type="ECO:0000256" key="12">
    <source>
        <dbReference type="ARBA" id="ARBA00023212"/>
    </source>
</evidence>
<dbReference type="Pfam" id="PF12777">
    <property type="entry name" value="MT"/>
    <property type="match status" value="1"/>
</dbReference>
<dbReference type="FunFam" id="1.10.8.1220:FF:000001">
    <property type="entry name" value="Dynein axonemal heavy chain 5"/>
    <property type="match status" value="1"/>
</dbReference>
<keyword evidence="12" id="KW-0206">Cytoskeleton</keyword>
<evidence type="ECO:0000256" key="14">
    <source>
        <dbReference type="PROSITE-ProRule" id="PRU10141"/>
    </source>
</evidence>
<dbReference type="Pfam" id="PF12774">
    <property type="entry name" value="AAA_6"/>
    <property type="match status" value="1"/>
</dbReference>
<dbReference type="SUPFAM" id="SSF56112">
    <property type="entry name" value="Protein kinase-like (PK-like)"/>
    <property type="match status" value="1"/>
</dbReference>
<sequence length="3014" mass="344576">MNEVISESILSQFQTSSNYDIDQCLGRGAYGLVFLVQDKKSNQKLAAKLVMESSSGERDLWPNLCHPNLLPFIRTDELSDSCIIHLMPYVGCDLFHLLYEKVPSFHNDSRCFLRKKNYVRDVVKGLEYLHSRNICHLDLKVENILICYKTDKAIIGDFSTLSLADNVCNTTFGLNLFVLPPEVAQRRDDAPYDGIAAEMWTFGVLMLQIFTMKFNFRDNQLEETYEKDILPKIMSSTFQKEIRKSLFHLHKSAHLSYEDAYQYFDFVSQFLVLHPESRYSATKALKHPFLSDYVIHPEKGSTRLKPKAPEKEVRSLFKRMSLHESNTSKRSIFTLEKKSLVAPKKAYKFSQKYTERILTDTAICKAARLKNCSNSSDAQRRHSWPSLSDFQNPEFLKRKSETFNIPERQMSHSKSVERVQNKKMAGAFPLKRMLTPVIDHRGLCCDFRKLYRFLKVHEVDSAVNMYVFLLYGALISGFFNTVSVMIMGDESFRTPISIVYVVMIFSTAVAVLFVMSIYGSRIIDKSDQVKRRMVDFSDKFVQFSPSVPSLQVFNLLFEIISKSDIEVTGGGMFVVHYDFGLRNILSVLRTLGATKRSNVNNTESESAIVMRVLKDMNLSKLIDENEPLFLSLLNDLFPGIRDHKKGDTELEDAIDAQVKESGLISYPAWKVKLVQLYETQLVRHGIMTLGPAGGGKTSCIRGLMAALTAMGSPHKEMRMNPKSITTPQMFGRLDVATDDWTDGIFSALWRKTLKMKKGEFVWIVLDGPVDAIWIENLNSVLDDNKTLTLANGDRIPMSPNCKVMFEVHNLENASHATVSRNGMVYMSSSCLPWKPILQAWLTTQPKLIIRGITQLFDRSFEIIYTWSVENLVFRMKILQCMIISQIIKIFQGLLPREEKDLHILAAILQKVYVFGLMWSIGAFLETPDRLKFEQFLRNKKDFDLDLPVSEDPNDTIFDFSVDSSGILVSNHGIANHGIANHWEWKHWKLLVPEFVYNPSNGTEYISVLVPNIDNVRTDFLINTIAKQGDPVLLLGEPGTAKTVMLKAYTSNLNPENHLSKTLNFSSATTPLQFQKTIESYVEKRAGNIYGPAAGKKLTIIIDDINMPFINSWGDQVTNEIVRQTIEMAGFYCLERPGEFLKMADLHYLAAMCQPGGGRNEIPERLKRHFAIFNCTLPTDSSIDKIFGCIVQGAFSEEQGFSTEIRSLAEKLVPLTRRLWYLTKITMLPTPAKFHYVFNMRELSRIWQGMTSTLPSIICDQDTLISLWKHECYRVIADRFIQQQDYDCFQSTMNRLLTEEFGEENSFINTEDDQCFFVDFLRDTPEVTGEEETEVEMPKIYEPVKSLEVLQERLTFLISLYNEVARTAHLDIVFFKDAVSHLTRISRIIRSPGGHALLVGVGGSGKQSLTKLAAFIAHYNTQQINLTRNYSATNFLEDLKILYRSTGIQDKGTTFIFTDQALKDECFLEYLNNVLTCGVVSNLFNRDERADIIAELTPMMKREQPRRPPTPENVMDFFLYRTRKNLHVVLCFSPVGEKLRTRALRFPGIVSGCTVDWFQPWPKEALTSVSRHFLRDFDLQCDEIIKQEVIRFMGDMHTFVEEQCTEYYQRFRRPVHVTPKSFLSFINGYKKLYEEKHHEIGNTCTRMENGISKLEEASLLVERMKETLAEMEEELELASKTAEQVLAEVSVRADAAEVVRDSVERAKNAAQEIVKEIQADKAIAEEKLEAARPALEDAEAALNTIQPTHIATVRKLGRPPALIMYIMDCVMILFQKRLQPVQVDPMRKFIKPSWDESLKFMSTTGFLAALQNFPKDTINDEVVELLEPYLIMKDYNMETAKRVCGDVAGLLSWTKSMAFFFGINKEVLPLKYNLAVQEARLAVAMKELKSVEQELEDKENDLKEVKAQYESAIANKEKLAEEAAQATERTNKKTRGRCPRSNRIFVLCWLFQPGISVLPDVVMALGDLNRSIPASQKINTMNMLVNASMVSEWNLCGLPSDELSSQNGALVNNALRYPLLIDPQGQGKSWLKNSEAKNDLQVTSLNHKYFRQLLEECLSLGKPLLIEDVGEELDPILENVLEKNYMKSGSTFKVMLGEKECDVIEGFRLFITTKLPNPAFSPEISAMTSVIDFTVTAKGLEDQLLGRVMLSEKAELENERVKVISEIVDSKYNIKLLEDNLLDHLTSAQGSLVDNEGLIGVLQDTKATTLQVSTKLGVAATTQAKINEAREEFRSVAARGSILYFLIVEMSVINDMYQTSLKQFLGLFDISIARSDLDPDVKKRIRNIIEYLTYEVYRYAVRGFYECHRFLFVLMLALKLQLESGSISYNEFFTFVKGGASLDLNSVKPKPFTWIPDVIWLNIVQLGRQPAFKSLIDEICTREAEWKTWFDSEDPESSSFPCGYDAKLDAFSILLMIRTWYPDRTLSQAKKFISASLGSRFVEGVLLDYEDLWWESDNRTPLICLLSTSGDPSMQVEILARKKDLEYSSVSMGQGQEVPARRMLTKMCRTGGWVMLQNLHLSLDFCYEVLEALSEENDIHESFRLWITTEVHHQFPISLLQVVGITFKHLGIYINISTIKLSIKFTNEPPQGIKASLKRTYAGLPDDILEYSNAPQWQPLLFGIAFLNTIVQERRKFGPLGWNIPYEFNQADFLASMKFLQKHLDDMDMKKGPCYRTIRFMLAEVMYGGRVTDDYDKRLLCTYMNEWFNEKILHHNFEFYSGYKLPLCNSLKQCLDGIKRIPDDDCPMVFGLHANADITYQINTANDILDALIRVPPQDSSKSGGETKECVVSRMAKEMLEKLPAEYVLHEVRRALQEMGPLEPINIFLRLEIDRMNKVICTVRNDLLDLQLAIDGTIIMNDALRDALEAIFQARVPELWAKVSWESSTLGFWFTELMERDQQFRRWCFKGRPSTFWISGLFNPTGFLTAMRQEVTRAHQGWALDSVSQRNKVTNYRNPTEVSESPNEGVYIYGLHLEGASWDMKTGCWRRGIRPKILVHAIPRLHDNASKTAVW</sequence>
<keyword evidence="19" id="KW-1185">Reference proteome</keyword>
<evidence type="ECO:0000256" key="1">
    <source>
        <dbReference type="ARBA" id="ARBA00004430"/>
    </source>
</evidence>
<dbReference type="InterPro" id="IPR035699">
    <property type="entry name" value="AAA_6"/>
</dbReference>
<evidence type="ECO:0000256" key="8">
    <source>
        <dbReference type="ARBA" id="ARBA00023017"/>
    </source>
</evidence>
<dbReference type="InterPro" id="IPR041589">
    <property type="entry name" value="DNAH3_AAA_lid_1"/>
</dbReference>
<dbReference type="Gene3D" id="1.20.920.30">
    <property type="match status" value="1"/>
</dbReference>
<dbReference type="Gene3D" id="3.10.490.20">
    <property type="match status" value="1"/>
</dbReference>
<dbReference type="Gene3D" id="1.10.510.10">
    <property type="entry name" value="Transferase(Phosphotransferase) domain 1"/>
    <property type="match status" value="1"/>
</dbReference>
<dbReference type="Gene3D" id="6.10.140.1060">
    <property type="match status" value="1"/>
</dbReference>
<comment type="subcellular location">
    <subcellularLocation>
        <location evidence="1">Cytoplasm</location>
        <location evidence="1">Cytoskeleton</location>
        <location evidence="1">Cilium axoneme</location>
    </subcellularLocation>
</comment>
<dbReference type="GO" id="GO:0051959">
    <property type="term" value="F:dynein light intermediate chain binding"/>
    <property type="evidence" value="ECO:0007669"/>
    <property type="project" value="InterPro"/>
</dbReference>
<dbReference type="Gene3D" id="1.20.1270.280">
    <property type="match status" value="1"/>
</dbReference>
<dbReference type="InterPro" id="IPR004273">
    <property type="entry name" value="Dynein_heavy_D6_P-loop"/>
</dbReference>
<dbReference type="Pfam" id="PF12780">
    <property type="entry name" value="AAA_8"/>
    <property type="match status" value="1"/>
</dbReference>
<evidence type="ECO:0000256" key="7">
    <source>
        <dbReference type="ARBA" id="ARBA00022840"/>
    </source>
</evidence>
<dbReference type="PANTHER" id="PTHR46961">
    <property type="entry name" value="DYNEIN HEAVY CHAIN 1, AXONEMAL-LIKE PROTEIN"/>
    <property type="match status" value="1"/>
</dbReference>
<dbReference type="InterPro" id="IPR035706">
    <property type="entry name" value="AAA_9"/>
</dbReference>
<dbReference type="InterPro" id="IPR008271">
    <property type="entry name" value="Ser/Thr_kinase_AS"/>
</dbReference>
<dbReference type="FunFam" id="1.10.8.720:FF:000004">
    <property type="entry name" value="Dynein heavy chain 5, axonemal"/>
    <property type="match status" value="1"/>
</dbReference>
<dbReference type="EMBL" id="JABXBU010002230">
    <property type="protein sequence ID" value="KAF8766674.1"/>
    <property type="molecule type" value="Genomic_DNA"/>
</dbReference>
<evidence type="ECO:0000313" key="18">
    <source>
        <dbReference type="EMBL" id="KAF8766674.1"/>
    </source>
</evidence>
<dbReference type="InterPro" id="IPR024743">
    <property type="entry name" value="Dynein_HC_stalk"/>
</dbReference>
<evidence type="ECO:0000256" key="16">
    <source>
        <dbReference type="SAM" id="Phobius"/>
    </source>
</evidence>
<dbReference type="InterPro" id="IPR027417">
    <property type="entry name" value="P-loop_NTPase"/>
</dbReference>
<dbReference type="InterPro" id="IPR026983">
    <property type="entry name" value="DHC"/>
</dbReference>
<proteinExistence type="inferred from homology"/>
<dbReference type="GO" id="GO:0031514">
    <property type="term" value="C:motile cilium"/>
    <property type="evidence" value="ECO:0007669"/>
    <property type="project" value="UniProtKB-ARBA"/>
</dbReference>
<evidence type="ECO:0000256" key="3">
    <source>
        <dbReference type="ARBA" id="ARBA00022490"/>
    </source>
</evidence>
<dbReference type="Pfam" id="PF12781">
    <property type="entry name" value="AAA_9"/>
    <property type="match status" value="1"/>
</dbReference>
<dbReference type="FunFam" id="3.40.50.300:FF:002141">
    <property type="entry name" value="Dynein heavy chain"/>
    <property type="match status" value="1"/>
</dbReference>
<dbReference type="FunFam" id="1.20.920.30:FF:000004">
    <property type="entry name" value="Dynein axonemal heavy chain 5"/>
    <property type="match status" value="1"/>
</dbReference>
<dbReference type="InterPro" id="IPR041228">
    <property type="entry name" value="Dynein_C"/>
</dbReference>
<evidence type="ECO:0000256" key="15">
    <source>
        <dbReference type="SAM" id="Coils"/>
    </source>
</evidence>
<dbReference type="Pfam" id="PF18199">
    <property type="entry name" value="Dynein_C"/>
    <property type="match status" value="1"/>
</dbReference>
<dbReference type="GO" id="GO:0005930">
    <property type="term" value="C:axoneme"/>
    <property type="evidence" value="ECO:0007669"/>
    <property type="project" value="UniProtKB-SubCell"/>
</dbReference>
<dbReference type="GO" id="GO:0007018">
    <property type="term" value="P:microtubule-based movement"/>
    <property type="evidence" value="ECO:0007669"/>
    <property type="project" value="InterPro"/>
</dbReference>
<keyword evidence="5" id="KW-0677">Repeat</keyword>
<evidence type="ECO:0000256" key="11">
    <source>
        <dbReference type="ARBA" id="ARBA00023175"/>
    </source>
</evidence>
<dbReference type="InterPro" id="IPR043160">
    <property type="entry name" value="Dynein_C_barrel"/>
</dbReference>
<dbReference type="GO" id="GO:0030286">
    <property type="term" value="C:dynein complex"/>
    <property type="evidence" value="ECO:0007669"/>
    <property type="project" value="UniProtKB-KW"/>
</dbReference>
<keyword evidence="6 14" id="KW-0547">Nucleotide-binding</keyword>
<keyword evidence="3" id="KW-0963">Cytoplasm</keyword>
<dbReference type="PROSITE" id="PS50011">
    <property type="entry name" value="PROTEIN_KINASE_DOM"/>
    <property type="match status" value="1"/>
</dbReference>
<dbReference type="FunFam" id="1.20.1270.280:FF:000002">
    <property type="entry name" value="Dynein heavy chain 5, axonemal"/>
    <property type="match status" value="1"/>
</dbReference>
<dbReference type="InterPro" id="IPR024317">
    <property type="entry name" value="Dynein_heavy_chain_D4_dom"/>
</dbReference>
<accession>A0A8T0E596</accession>
<dbReference type="Pfam" id="PF18198">
    <property type="entry name" value="AAA_lid_11"/>
    <property type="match status" value="1"/>
</dbReference>
<evidence type="ECO:0000256" key="2">
    <source>
        <dbReference type="ARBA" id="ARBA00008887"/>
    </source>
</evidence>
<evidence type="ECO:0000313" key="19">
    <source>
        <dbReference type="Proteomes" id="UP000807504"/>
    </source>
</evidence>
<dbReference type="Pfam" id="PF12775">
    <property type="entry name" value="AAA_7"/>
    <property type="match status" value="1"/>
</dbReference>
<dbReference type="Gene3D" id="3.40.50.300">
    <property type="entry name" value="P-loop containing nucleotide triphosphate hydrolases"/>
    <property type="match status" value="4"/>
</dbReference>
<dbReference type="SMART" id="SM00220">
    <property type="entry name" value="S_TKc"/>
    <property type="match status" value="1"/>
</dbReference>
<name>A0A8T0E596_ARGBR</name>
<keyword evidence="7 14" id="KW-0067">ATP-binding</keyword>
<dbReference type="Pfam" id="PF03028">
    <property type="entry name" value="Dynein_heavy"/>
    <property type="match status" value="1"/>
</dbReference>
<feature type="coiled-coil region" evidence="15">
    <location>
        <begin position="1653"/>
        <end position="1726"/>
    </location>
</feature>
<feature type="coiled-coil region" evidence="15">
    <location>
        <begin position="1873"/>
        <end position="1928"/>
    </location>
</feature>
<feature type="binding site" evidence="14">
    <location>
        <position position="48"/>
    </location>
    <ligand>
        <name>ATP</name>
        <dbReference type="ChEBI" id="CHEBI:30616"/>
    </ligand>
</feature>
<reference evidence="18" key="1">
    <citation type="journal article" date="2020" name="bioRxiv">
        <title>Chromosome-level reference genome of the European wasp spider Argiope bruennichi: a resource for studies on range expansion and evolutionary adaptation.</title>
        <authorList>
            <person name="Sheffer M.M."/>
            <person name="Hoppe A."/>
            <person name="Krehenwinkel H."/>
            <person name="Uhl G."/>
            <person name="Kuss A.W."/>
            <person name="Jensen L."/>
            <person name="Jensen C."/>
            <person name="Gillespie R.G."/>
            <person name="Hoff K.J."/>
            <person name="Prost S."/>
        </authorList>
    </citation>
    <scope>NUCLEOTIDE SEQUENCE</scope>
</reference>
<evidence type="ECO:0000256" key="9">
    <source>
        <dbReference type="ARBA" id="ARBA00023054"/>
    </source>
</evidence>
<evidence type="ECO:0000256" key="5">
    <source>
        <dbReference type="ARBA" id="ARBA00022737"/>
    </source>
</evidence>
<comment type="similarity">
    <text evidence="2">Belongs to the dynein heavy chain family.</text>
</comment>
<dbReference type="InterPro" id="IPR041658">
    <property type="entry name" value="AAA_lid_11"/>
</dbReference>
<keyword evidence="11" id="KW-0505">Motor protein</keyword>
<organism evidence="18 19">
    <name type="scientific">Argiope bruennichi</name>
    <name type="common">Wasp spider</name>
    <name type="synonym">Aranea bruennichi</name>
    <dbReference type="NCBI Taxonomy" id="94029"/>
    <lineage>
        <taxon>Eukaryota</taxon>
        <taxon>Metazoa</taxon>
        <taxon>Ecdysozoa</taxon>
        <taxon>Arthropoda</taxon>
        <taxon>Chelicerata</taxon>
        <taxon>Arachnida</taxon>
        <taxon>Araneae</taxon>
        <taxon>Araneomorphae</taxon>
        <taxon>Entelegynae</taxon>
        <taxon>Araneoidea</taxon>
        <taxon>Araneidae</taxon>
        <taxon>Argiope</taxon>
    </lineage>
</organism>
<dbReference type="GO" id="GO:0004672">
    <property type="term" value="F:protein kinase activity"/>
    <property type="evidence" value="ECO:0007669"/>
    <property type="project" value="InterPro"/>
</dbReference>
<dbReference type="SUPFAM" id="SSF52540">
    <property type="entry name" value="P-loop containing nucleoside triphosphate hydrolases"/>
    <property type="match status" value="3"/>
</dbReference>
<dbReference type="PROSITE" id="PS00107">
    <property type="entry name" value="PROTEIN_KINASE_ATP"/>
    <property type="match status" value="1"/>
</dbReference>
<keyword evidence="16" id="KW-0472">Membrane</keyword>
<dbReference type="InterPro" id="IPR042219">
    <property type="entry name" value="AAA_lid_11_sf"/>
</dbReference>
<dbReference type="InterPro" id="IPR043157">
    <property type="entry name" value="Dynein_AAA1S"/>
</dbReference>
<dbReference type="FunFam" id="3.40.50.300:FF:001221">
    <property type="entry name" value="Axonemal dynein heavy chain 8"/>
    <property type="match status" value="1"/>
</dbReference>
<keyword evidence="13" id="KW-0966">Cell projection</keyword>
<dbReference type="GO" id="GO:0008569">
    <property type="term" value="F:minus-end-directed microtubule motor activity"/>
    <property type="evidence" value="ECO:0007669"/>
    <property type="project" value="InterPro"/>
</dbReference>
<dbReference type="FunFam" id="3.40.50.300:FF:001547">
    <property type="entry name" value="Dynein heavy chain, cytosolic, putative"/>
    <property type="match status" value="1"/>
</dbReference>
<evidence type="ECO:0000256" key="6">
    <source>
        <dbReference type="ARBA" id="ARBA00022741"/>
    </source>
</evidence>
<dbReference type="Pfam" id="PF17852">
    <property type="entry name" value="Dynein_AAA_lid"/>
    <property type="match status" value="1"/>
</dbReference>
<dbReference type="PANTHER" id="PTHR46961:SF19">
    <property type="entry name" value="DYNEIN HEAVY CHAIN 5, AXONEMAL"/>
    <property type="match status" value="1"/>
</dbReference>
<feature type="domain" description="Protein kinase" evidence="17">
    <location>
        <begin position="19"/>
        <end position="290"/>
    </location>
</feature>
<dbReference type="InterPro" id="IPR000719">
    <property type="entry name" value="Prot_kinase_dom"/>
</dbReference>
<dbReference type="FunFam" id="3.40.50.300:FF:000320">
    <property type="entry name" value="Dynein, axonemal, heavy chain 5"/>
    <property type="match status" value="1"/>
</dbReference>
<dbReference type="Pfam" id="PF17857">
    <property type="entry name" value="AAA_lid_1"/>
    <property type="match status" value="1"/>
</dbReference>
<evidence type="ECO:0000256" key="10">
    <source>
        <dbReference type="ARBA" id="ARBA00023069"/>
    </source>
</evidence>
<dbReference type="InterPro" id="IPR017441">
    <property type="entry name" value="Protein_kinase_ATP_BS"/>
</dbReference>
<dbReference type="Gene3D" id="1.10.8.710">
    <property type="match status" value="1"/>
</dbReference>
<evidence type="ECO:0000259" key="17">
    <source>
        <dbReference type="PROSITE" id="PS50011"/>
    </source>
</evidence>
<dbReference type="Proteomes" id="UP000807504">
    <property type="component" value="Unassembled WGS sequence"/>
</dbReference>
<feature type="transmembrane region" description="Helical" evidence="16">
    <location>
        <begin position="465"/>
        <end position="486"/>
    </location>
</feature>
<keyword evidence="4" id="KW-0493">Microtubule</keyword>
<keyword evidence="8" id="KW-0243">Dynein</keyword>